<feature type="transmembrane region" description="Helical" evidence="10">
    <location>
        <begin position="125"/>
        <end position="144"/>
    </location>
</feature>
<evidence type="ECO:0000256" key="4">
    <source>
        <dbReference type="ARBA" id="ARBA00022448"/>
    </source>
</evidence>
<organism evidence="12 13">
    <name type="scientific">Kineosporia corallincola</name>
    <dbReference type="NCBI Taxonomy" id="2835133"/>
    <lineage>
        <taxon>Bacteria</taxon>
        <taxon>Bacillati</taxon>
        <taxon>Actinomycetota</taxon>
        <taxon>Actinomycetes</taxon>
        <taxon>Kineosporiales</taxon>
        <taxon>Kineosporiaceae</taxon>
        <taxon>Kineosporia</taxon>
    </lineage>
</organism>
<feature type="transmembrane region" description="Helical" evidence="10">
    <location>
        <begin position="63"/>
        <end position="81"/>
    </location>
</feature>
<evidence type="ECO:0000256" key="8">
    <source>
        <dbReference type="ARBA" id="ARBA00022989"/>
    </source>
</evidence>
<keyword evidence="9 10" id="KW-0472">Membrane</keyword>
<feature type="transmembrane region" description="Helical" evidence="10">
    <location>
        <begin position="391"/>
        <end position="415"/>
    </location>
</feature>
<sequence length="417" mass="43963">MHYRAPGDLRGGFRRAILSAVPLRLPRLHVLDRIAIALLVLGLLCVATGLLPGDDAWAVVRRITPSLLFLASVVILAELTAEAEVFDVIAARIAIAARGSYFVLFLLCVGFATLTTAALNLDTTAVLLTPVMLALAGKVGIAPIPLAMTTVWLANTASLLLPVSNLTNLLALDRIGLEPIGFAARMWPAQLVSVAVTMVFLWVFYWRRSRRGADSYEPPQPHQVPDRVLFRIAGAACVAFVVAILAVNVELWIASAVAAAVVLIAFAVRNPAPLRPGLFPWRLLVFVTGLFLVIETISRHGLSEVMLSLMGTGNDLAGLFRAAFAGAGLANVVNNLPAYVAGEAVVPDGNADQLLALLVGTNVGPVITPWASLATLLWYERCAARGVRVPVGRFAATGAGLAVAALLATVAVLSVTG</sequence>
<dbReference type="InterPro" id="IPR004680">
    <property type="entry name" value="Cit_transptr-like_dom"/>
</dbReference>
<dbReference type="Proteomes" id="UP001197247">
    <property type="component" value="Unassembled WGS sequence"/>
</dbReference>
<keyword evidence="5" id="KW-1003">Cell membrane</keyword>
<keyword evidence="13" id="KW-1185">Reference proteome</keyword>
<dbReference type="PANTHER" id="PTHR43302">
    <property type="entry name" value="TRANSPORTER ARSB-RELATED"/>
    <property type="match status" value="1"/>
</dbReference>
<dbReference type="PRINTS" id="PR00758">
    <property type="entry name" value="ARSENICPUMP"/>
</dbReference>
<name>A0ABS5TGD3_9ACTN</name>
<evidence type="ECO:0000256" key="2">
    <source>
        <dbReference type="ARBA" id="ARBA00006433"/>
    </source>
</evidence>
<dbReference type="RefSeq" id="WP_214156443.1">
    <property type="nucleotide sequence ID" value="NZ_JAHBAY010000005.1"/>
</dbReference>
<feature type="transmembrane region" description="Helical" evidence="10">
    <location>
        <begin position="34"/>
        <end position="51"/>
    </location>
</feature>
<reference evidence="12 13" key="1">
    <citation type="submission" date="2021-05" db="EMBL/GenBank/DDBJ databases">
        <title>Kineosporia and Streptomyces sp. nov. two new marine actinobacteria isolated from Coral.</title>
        <authorList>
            <person name="Buangrab K."/>
            <person name="Sutthacheep M."/>
            <person name="Yeemin T."/>
            <person name="Harunari E."/>
            <person name="Igarashi Y."/>
            <person name="Kanchanasin P."/>
            <person name="Tanasupawat S."/>
            <person name="Phongsopitanun W."/>
        </authorList>
    </citation>
    <scope>NUCLEOTIDE SEQUENCE [LARGE SCALE GENOMIC DNA]</scope>
    <source>
        <strain evidence="12 13">J2-2</strain>
    </source>
</reference>
<keyword evidence="4" id="KW-0813">Transport</keyword>
<dbReference type="InterPro" id="IPR000802">
    <property type="entry name" value="Arsenical_pump_ArsB"/>
</dbReference>
<evidence type="ECO:0000259" key="11">
    <source>
        <dbReference type="Pfam" id="PF03600"/>
    </source>
</evidence>
<evidence type="ECO:0000256" key="3">
    <source>
        <dbReference type="ARBA" id="ARBA00009843"/>
    </source>
</evidence>
<feature type="transmembrane region" description="Helical" evidence="10">
    <location>
        <begin position="187"/>
        <end position="207"/>
    </location>
</feature>
<proteinExistence type="inferred from homology"/>
<evidence type="ECO:0000256" key="6">
    <source>
        <dbReference type="ARBA" id="ARBA00022692"/>
    </source>
</evidence>
<keyword evidence="8 10" id="KW-1133">Transmembrane helix</keyword>
<feature type="transmembrane region" description="Helical" evidence="10">
    <location>
        <begin position="354"/>
        <end position="379"/>
    </location>
</feature>
<dbReference type="PANTHER" id="PTHR43302:SF5">
    <property type="entry name" value="TRANSPORTER ARSB-RELATED"/>
    <property type="match status" value="1"/>
</dbReference>
<feature type="domain" description="Citrate transporter-like" evidence="11">
    <location>
        <begin position="31"/>
        <end position="344"/>
    </location>
</feature>
<comment type="similarity">
    <text evidence="2">Belongs to the ArsB family.</text>
</comment>
<feature type="transmembrane region" description="Helical" evidence="10">
    <location>
        <begin position="151"/>
        <end position="172"/>
    </location>
</feature>
<evidence type="ECO:0000256" key="5">
    <source>
        <dbReference type="ARBA" id="ARBA00022475"/>
    </source>
</evidence>
<comment type="similarity">
    <text evidence="3">Belongs to the CitM (TC 2.A.11) transporter family.</text>
</comment>
<evidence type="ECO:0000313" key="13">
    <source>
        <dbReference type="Proteomes" id="UP001197247"/>
    </source>
</evidence>
<keyword evidence="7" id="KW-0059">Arsenical resistance</keyword>
<feature type="transmembrane region" description="Helical" evidence="10">
    <location>
        <begin position="228"/>
        <end position="245"/>
    </location>
</feature>
<comment type="caution">
    <text evidence="12">The sequence shown here is derived from an EMBL/GenBank/DDBJ whole genome shotgun (WGS) entry which is preliminary data.</text>
</comment>
<feature type="transmembrane region" description="Helical" evidence="10">
    <location>
        <begin position="101"/>
        <end position="119"/>
    </location>
</feature>
<evidence type="ECO:0000256" key="9">
    <source>
        <dbReference type="ARBA" id="ARBA00023136"/>
    </source>
</evidence>
<evidence type="ECO:0000313" key="12">
    <source>
        <dbReference type="EMBL" id="MBT0770152.1"/>
    </source>
</evidence>
<evidence type="ECO:0000256" key="10">
    <source>
        <dbReference type="SAM" id="Phobius"/>
    </source>
</evidence>
<feature type="transmembrane region" description="Helical" evidence="10">
    <location>
        <begin position="280"/>
        <end position="298"/>
    </location>
</feature>
<dbReference type="EMBL" id="JAHBAY010000005">
    <property type="protein sequence ID" value="MBT0770152.1"/>
    <property type="molecule type" value="Genomic_DNA"/>
</dbReference>
<dbReference type="Pfam" id="PF03600">
    <property type="entry name" value="CitMHS"/>
    <property type="match status" value="1"/>
</dbReference>
<gene>
    <name evidence="12" type="ORF">KIH74_14525</name>
</gene>
<evidence type="ECO:0000256" key="1">
    <source>
        <dbReference type="ARBA" id="ARBA00004651"/>
    </source>
</evidence>
<accession>A0ABS5TGD3</accession>
<keyword evidence="6 10" id="KW-0812">Transmembrane</keyword>
<evidence type="ECO:0000256" key="7">
    <source>
        <dbReference type="ARBA" id="ARBA00022849"/>
    </source>
</evidence>
<protein>
    <submittedName>
        <fullName evidence="12">Arsenic transporter</fullName>
    </submittedName>
</protein>
<feature type="transmembrane region" description="Helical" evidence="10">
    <location>
        <begin position="251"/>
        <end position="268"/>
    </location>
</feature>
<comment type="subcellular location">
    <subcellularLocation>
        <location evidence="1">Cell membrane</location>
        <topology evidence="1">Multi-pass membrane protein</topology>
    </subcellularLocation>
</comment>